<sequence>MKNKLPVRVVQLTEAQAREVQAFGFEVTKIVCDIYLITFKETTS</sequence>
<dbReference type="EMBL" id="LAZR01017026">
    <property type="protein sequence ID" value="KKM02097.1"/>
    <property type="molecule type" value="Genomic_DNA"/>
</dbReference>
<name>A0A0F9HG02_9ZZZZ</name>
<evidence type="ECO:0000313" key="1">
    <source>
        <dbReference type="EMBL" id="KKM02097.1"/>
    </source>
</evidence>
<dbReference type="AlphaFoldDB" id="A0A0F9HG02"/>
<gene>
    <name evidence="1" type="ORF">LCGC14_1787860</name>
</gene>
<proteinExistence type="predicted"/>
<comment type="caution">
    <text evidence="1">The sequence shown here is derived from an EMBL/GenBank/DDBJ whole genome shotgun (WGS) entry which is preliminary data.</text>
</comment>
<reference evidence="1" key="1">
    <citation type="journal article" date="2015" name="Nature">
        <title>Complex archaea that bridge the gap between prokaryotes and eukaryotes.</title>
        <authorList>
            <person name="Spang A."/>
            <person name="Saw J.H."/>
            <person name="Jorgensen S.L."/>
            <person name="Zaremba-Niedzwiedzka K."/>
            <person name="Martijn J."/>
            <person name="Lind A.E."/>
            <person name="van Eijk R."/>
            <person name="Schleper C."/>
            <person name="Guy L."/>
            <person name="Ettema T.J."/>
        </authorList>
    </citation>
    <scope>NUCLEOTIDE SEQUENCE</scope>
</reference>
<protein>
    <submittedName>
        <fullName evidence="1">Uncharacterized protein</fullName>
    </submittedName>
</protein>
<organism evidence="1">
    <name type="scientific">marine sediment metagenome</name>
    <dbReference type="NCBI Taxonomy" id="412755"/>
    <lineage>
        <taxon>unclassified sequences</taxon>
        <taxon>metagenomes</taxon>
        <taxon>ecological metagenomes</taxon>
    </lineage>
</organism>
<accession>A0A0F9HG02</accession>